<evidence type="ECO:0000313" key="3">
    <source>
        <dbReference type="Proteomes" id="UP000219374"/>
    </source>
</evidence>
<feature type="compositionally biased region" description="Low complexity" evidence="1">
    <location>
        <begin position="63"/>
        <end position="78"/>
    </location>
</feature>
<reference evidence="2 3" key="1">
    <citation type="submission" date="2017-09" db="EMBL/GenBank/DDBJ databases">
        <authorList>
            <person name="Ehlers B."/>
            <person name="Leendertz F.H."/>
        </authorList>
    </citation>
    <scope>NUCLEOTIDE SEQUENCE [LARGE SCALE GENOMIC DNA]</scope>
    <source>
        <strain evidence="2 3">CGMCC 1.10978</strain>
    </source>
</reference>
<accession>A0A286DD79</accession>
<evidence type="ECO:0000256" key="1">
    <source>
        <dbReference type="SAM" id="MobiDB-lite"/>
    </source>
</evidence>
<organism evidence="2 3">
    <name type="scientific">Pseudoxanthomonas wuyuanensis</name>
    <dbReference type="NCBI Taxonomy" id="1073196"/>
    <lineage>
        <taxon>Bacteria</taxon>
        <taxon>Pseudomonadati</taxon>
        <taxon>Pseudomonadota</taxon>
        <taxon>Gammaproteobacteria</taxon>
        <taxon>Lysobacterales</taxon>
        <taxon>Lysobacteraceae</taxon>
        <taxon>Pseudoxanthomonas</taxon>
    </lineage>
</organism>
<evidence type="ECO:0000313" key="2">
    <source>
        <dbReference type="EMBL" id="SOD56611.1"/>
    </source>
</evidence>
<dbReference type="EMBL" id="OCND01000010">
    <property type="protein sequence ID" value="SOD56611.1"/>
    <property type="molecule type" value="Genomic_DNA"/>
</dbReference>
<dbReference type="Proteomes" id="UP000219374">
    <property type="component" value="Unassembled WGS sequence"/>
</dbReference>
<feature type="region of interest" description="Disordered" evidence="1">
    <location>
        <begin position="41"/>
        <end position="78"/>
    </location>
</feature>
<keyword evidence="3" id="KW-1185">Reference proteome</keyword>
<gene>
    <name evidence="2" type="ORF">SAMN06296416_11077</name>
</gene>
<sequence>MNTRQEQVPDKGHRGGTSMKRLHLGAGMLLLGSLYGCSCAPQPPASEAGSAPPASVQPAGSDAAATGPEDAAALAQRQAQAEAMSQAVSQLHGYLGAVGARDWSKADAYWSGGKPPPRPDDYPVRALEDMQALRIRNERPQPLDNELPSRAVEVPVQLRVTLDSGASRQLVGWYRLRRKVDGSGWEITSASLQPRID</sequence>
<protein>
    <submittedName>
        <fullName evidence="2">Uncharacterized protein</fullName>
    </submittedName>
</protein>
<dbReference type="AlphaFoldDB" id="A0A286DD79"/>
<dbReference type="RefSeq" id="WP_097123207.1">
    <property type="nucleotide sequence ID" value="NZ_OCND01000010.1"/>
</dbReference>
<feature type="compositionally biased region" description="Low complexity" evidence="1">
    <location>
        <begin position="45"/>
        <end position="54"/>
    </location>
</feature>
<feature type="region of interest" description="Disordered" evidence="1">
    <location>
        <begin position="1"/>
        <end position="20"/>
    </location>
</feature>
<name>A0A286DD79_9GAMM</name>
<dbReference type="OrthoDB" id="5988059at2"/>
<proteinExistence type="predicted"/>